<comment type="caution">
    <text evidence="1">The sequence shown here is derived from an EMBL/GenBank/DDBJ whole genome shotgun (WGS) entry which is preliminary data.</text>
</comment>
<dbReference type="Gene3D" id="3.40.50.12370">
    <property type="match status" value="1"/>
</dbReference>
<evidence type="ECO:0000313" key="1">
    <source>
        <dbReference type="EMBL" id="EMI17717.1"/>
    </source>
</evidence>
<gene>
    <name evidence="1" type="ORF">RMSM_05351</name>
</gene>
<accession>M5RQQ5</accession>
<dbReference type="PATRIC" id="fig|1265738.3.peg.5364"/>
<evidence type="ECO:0008006" key="3">
    <source>
        <dbReference type="Google" id="ProtNLM"/>
    </source>
</evidence>
<reference evidence="1 2" key="1">
    <citation type="journal article" date="2013" name="Mar. Genomics">
        <title>Expression of sulfatases in Rhodopirellula baltica and the diversity of sulfatases in the genus Rhodopirellula.</title>
        <authorList>
            <person name="Wegner C.E."/>
            <person name="Richter-Heitmann T."/>
            <person name="Klindworth A."/>
            <person name="Klockow C."/>
            <person name="Richter M."/>
            <person name="Achstetter T."/>
            <person name="Glockner F.O."/>
            <person name="Harder J."/>
        </authorList>
    </citation>
    <scope>NUCLEOTIDE SEQUENCE [LARGE SCALE GENOMIC DNA]</scope>
    <source>
        <strain evidence="1 2">SM1</strain>
    </source>
</reference>
<sequence length="320" mass="35182">MIDGKKMNNESESHDLDREVDASMRMFERSKVGHAAAITPIVPARVLWVLDGSPQDETGLTSALDLRDRFNIETLVLDARDSVSGDSELAASMCKKISGARPVSSAEGEAYEKILASLDRHDVDLVIIPCPFGRSFEHVGTDSAGTVIDVLLSRCPKPILVIRRDDQPLGECCHTVSMIVGSECDMEQRAAGWVFGLANEKATVTLNLVIEKEHFENIRSILEAIDPEKPFEPEQFSDALTKTHQTIHAAMAKTATQRNLSYRLSPQAGEIAPPNPLSDKHKMLLVMPLEADDRFGQGFVQDRIRRSPHPVLIVPGHTSG</sequence>
<name>M5RQQ5_9BACT</name>
<keyword evidence="2" id="KW-1185">Reference proteome</keyword>
<protein>
    <recommendedName>
        <fullName evidence="3">UspA domain-containing protein</fullName>
    </recommendedName>
</protein>
<proteinExistence type="predicted"/>
<dbReference type="SUPFAM" id="SSF52402">
    <property type="entry name" value="Adenine nucleotide alpha hydrolases-like"/>
    <property type="match status" value="1"/>
</dbReference>
<dbReference type="EMBL" id="ANOG01000761">
    <property type="protein sequence ID" value="EMI17717.1"/>
    <property type="molecule type" value="Genomic_DNA"/>
</dbReference>
<dbReference type="Proteomes" id="UP000011991">
    <property type="component" value="Unassembled WGS sequence"/>
</dbReference>
<evidence type="ECO:0000313" key="2">
    <source>
        <dbReference type="Proteomes" id="UP000011991"/>
    </source>
</evidence>
<dbReference type="AlphaFoldDB" id="M5RQQ5"/>
<organism evidence="1 2">
    <name type="scientific">Rhodopirellula maiorica SM1</name>
    <dbReference type="NCBI Taxonomy" id="1265738"/>
    <lineage>
        <taxon>Bacteria</taxon>
        <taxon>Pseudomonadati</taxon>
        <taxon>Planctomycetota</taxon>
        <taxon>Planctomycetia</taxon>
        <taxon>Pirellulales</taxon>
        <taxon>Pirellulaceae</taxon>
        <taxon>Novipirellula</taxon>
    </lineage>
</organism>